<organism evidence="9 10">
    <name type="scientific">Solanum pinnatisectum</name>
    <name type="common">tansyleaf nightshade</name>
    <dbReference type="NCBI Taxonomy" id="50273"/>
    <lineage>
        <taxon>Eukaryota</taxon>
        <taxon>Viridiplantae</taxon>
        <taxon>Streptophyta</taxon>
        <taxon>Embryophyta</taxon>
        <taxon>Tracheophyta</taxon>
        <taxon>Spermatophyta</taxon>
        <taxon>Magnoliopsida</taxon>
        <taxon>eudicotyledons</taxon>
        <taxon>Gunneridae</taxon>
        <taxon>Pentapetalae</taxon>
        <taxon>asterids</taxon>
        <taxon>lamiids</taxon>
        <taxon>Solanales</taxon>
        <taxon>Solanaceae</taxon>
        <taxon>Solanoideae</taxon>
        <taxon>Solaneae</taxon>
        <taxon>Solanum</taxon>
    </lineage>
</organism>
<sequence length="99" mass="11759">MLSRDTISKYFYMPITQATKELHIGLTLLKKTCRDLGFRRWPYRKLISLQTLNNNIKELEKVVGNGMEEKLKDVINVLEKEKKKIEEISDMELDEETKR</sequence>
<keyword evidence="6" id="KW-0539">Nucleus</keyword>
<evidence type="ECO:0000256" key="3">
    <source>
        <dbReference type="ARBA" id="ARBA00023054"/>
    </source>
</evidence>
<dbReference type="AlphaFoldDB" id="A0AAV9K8P0"/>
<protein>
    <recommendedName>
        <fullName evidence="8">RWP-RK domain-containing protein</fullName>
    </recommendedName>
</protein>
<keyword evidence="3 7" id="KW-0175">Coiled coil</keyword>
<feature type="domain" description="RWP-RK" evidence="8">
    <location>
        <begin position="1"/>
        <end position="69"/>
    </location>
</feature>
<dbReference type="EMBL" id="JAWPEI010000011">
    <property type="protein sequence ID" value="KAK4709711.1"/>
    <property type="molecule type" value="Genomic_DNA"/>
</dbReference>
<evidence type="ECO:0000256" key="7">
    <source>
        <dbReference type="SAM" id="Coils"/>
    </source>
</evidence>
<dbReference type="Pfam" id="PF02042">
    <property type="entry name" value="RWP-RK"/>
    <property type="match status" value="1"/>
</dbReference>
<proteinExistence type="predicted"/>
<evidence type="ECO:0000259" key="8">
    <source>
        <dbReference type="PROSITE" id="PS51519"/>
    </source>
</evidence>
<evidence type="ECO:0000256" key="4">
    <source>
        <dbReference type="ARBA" id="ARBA00023125"/>
    </source>
</evidence>
<accession>A0AAV9K8P0</accession>
<reference evidence="9 10" key="1">
    <citation type="submission" date="2023-10" db="EMBL/GenBank/DDBJ databases">
        <title>Genome-Wide Identification Analysis in wild type Solanum Pinnatisectum Reveals Some Genes Defensing Phytophthora Infestans.</title>
        <authorList>
            <person name="Sun C."/>
        </authorList>
    </citation>
    <scope>NUCLEOTIDE SEQUENCE [LARGE SCALE GENOMIC DNA]</scope>
    <source>
        <strain evidence="9">LQN</strain>
        <tissue evidence="9">Leaf</tissue>
    </source>
</reference>
<gene>
    <name evidence="9" type="ORF">R3W88_004224</name>
</gene>
<dbReference type="InterPro" id="IPR003035">
    <property type="entry name" value="RWP-RK_dom"/>
</dbReference>
<evidence type="ECO:0000256" key="6">
    <source>
        <dbReference type="ARBA" id="ARBA00023242"/>
    </source>
</evidence>
<dbReference type="Proteomes" id="UP001311915">
    <property type="component" value="Unassembled WGS sequence"/>
</dbReference>
<evidence type="ECO:0000256" key="2">
    <source>
        <dbReference type="ARBA" id="ARBA00023015"/>
    </source>
</evidence>
<comment type="caution">
    <text evidence="9">The sequence shown here is derived from an EMBL/GenBank/DDBJ whole genome shotgun (WGS) entry which is preliminary data.</text>
</comment>
<comment type="function">
    <text evidence="1">Putative transcription factor.</text>
</comment>
<dbReference type="GO" id="GO:0003700">
    <property type="term" value="F:DNA-binding transcription factor activity"/>
    <property type="evidence" value="ECO:0007669"/>
    <property type="project" value="InterPro"/>
</dbReference>
<name>A0AAV9K8P0_9SOLN</name>
<dbReference type="PANTHER" id="PTHR46373">
    <property type="entry name" value="PROTEIN RKD4"/>
    <property type="match status" value="1"/>
</dbReference>
<evidence type="ECO:0000256" key="1">
    <source>
        <dbReference type="ARBA" id="ARBA00004049"/>
    </source>
</evidence>
<evidence type="ECO:0000313" key="9">
    <source>
        <dbReference type="EMBL" id="KAK4709711.1"/>
    </source>
</evidence>
<dbReference type="InterPro" id="IPR044607">
    <property type="entry name" value="RKD-like"/>
</dbReference>
<keyword evidence="5" id="KW-0804">Transcription</keyword>
<dbReference type="PANTHER" id="PTHR46373:SF20">
    <property type="entry name" value="PROTEIN RKD1"/>
    <property type="match status" value="1"/>
</dbReference>
<keyword evidence="4" id="KW-0238">DNA-binding</keyword>
<evidence type="ECO:0000313" key="10">
    <source>
        <dbReference type="Proteomes" id="UP001311915"/>
    </source>
</evidence>
<dbReference type="GO" id="GO:0003677">
    <property type="term" value="F:DNA binding"/>
    <property type="evidence" value="ECO:0007669"/>
    <property type="project" value="UniProtKB-KW"/>
</dbReference>
<evidence type="ECO:0000256" key="5">
    <source>
        <dbReference type="ARBA" id="ARBA00023163"/>
    </source>
</evidence>
<keyword evidence="10" id="KW-1185">Reference proteome</keyword>
<dbReference type="PROSITE" id="PS51519">
    <property type="entry name" value="RWP_RK"/>
    <property type="match status" value="1"/>
</dbReference>
<feature type="coiled-coil region" evidence="7">
    <location>
        <begin position="49"/>
        <end position="91"/>
    </location>
</feature>
<keyword evidence="2" id="KW-0805">Transcription regulation</keyword>